<dbReference type="GO" id="GO:0006310">
    <property type="term" value="P:DNA recombination"/>
    <property type="evidence" value="ECO:0007669"/>
    <property type="project" value="UniProtKB-KW"/>
</dbReference>
<organism evidence="3 4">
    <name type="scientific">Mycobacterium heidelbergense</name>
    <dbReference type="NCBI Taxonomy" id="53376"/>
    <lineage>
        <taxon>Bacteria</taxon>
        <taxon>Bacillati</taxon>
        <taxon>Actinomycetota</taxon>
        <taxon>Actinomycetes</taxon>
        <taxon>Mycobacteriales</taxon>
        <taxon>Mycobacteriaceae</taxon>
        <taxon>Mycobacterium</taxon>
        <taxon>Mycobacterium simiae complex</taxon>
    </lineage>
</organism>
<evidence type="ECO:0000259" key="2">
    <source>
        <dbReference type="PROSITE" id="PS51898"/>
    </source>
</evidence>
<protein>
    <submittedName>
        <fullName evidence="3">Transposase</fullName>
    </submittedName>
</protein>
<dbReference type="Gene3D" id="1.10.443.10">
    <property type="entry name" value="Intergrase catalytic core"/>
    <property type="match status" value="1"/>
</dbReference>
<dbReference type="PROSITE" id="PS51898">
    <property type="entry name" value="TYR_RECOMBINASE"/>
    <property type="match status" value="1"/>
</dbReference>
<name>A0A1X0DB55_MYCHE</name>
<gene>
    <name evidence="3" type="ORF">BST25_21210</name>
</gene>
<dbReference type="STRING" id="53376.BST25_21210"/>
<dbReference type="Proteomes" id="UP000192566">
    <property type="component" value="Unassembled WGS sequence"/>
</dbReference>
<proteinExistence type="predicted"/>
<evidence type="ECO:0000313" key="4">
    <source>
        <dbReference type="Proteomes" id="UP000192566"/>
    </source>
</evidence>
<dbReference type="AlphaFoldDB" id="A0A1X0DB55"/>
<accession>A0A1X0DB55</accession>
<dbReference type="GO" id="GO:0003677">
    <property type="term" value="F:DNA binding"/>
    <property type="evidence" value="ECO:0007669"/>
    <property type="project" value="InterPro"/>
</dbReference>
<keyword evidence="1" id="KW-0233">DNA recombination</keyword>
<evidence type="ECO:0000313" key="3">
    <source>
        <dbReference type="EMBL" id="ORA69613.1"/>
    </source>
</evidence>
<feature type="domain" description="Tyr recombinase" evidence="2">
    <location>
        <begin position="1"/>
        <end position="77"/>
    </location>
</feature>
<dbReference type="InterPro" id="IPR013762">
    <property type="entry name" value="Integrase-like_cat_sf"/>
</dbReference>
<dbReference type="InterPro" id="IPR002104">
    <property type="entry name" value="Integrase_catalytic"/>
</dbReference>
<dbReference type="EMBL" id="MVHR01000047">
    <property type="protein sequence ID" value="ORA69613.1"/>
    <property type="molecule type" value="Genomic_DNA"/>
</dbReference>
<dbReference type="OrthoDB" id="4326943at2"/>
<dbReference type="SUPFAM" id="SSF56349">
    <property type="entry name" value="DNA breaking-rejoining enzymes"/>
    <property type="match status" value="1"/>
</dbReference>
<dbReference type="InterPro" id="IPR011010">
    <property type="entry name" value="DNA_brk_join_enz"/>
</dbReference>
<dbReference type="GO" id="GO:0015074">
    <property type="term" value="P:DNA integration"/>
    <property type="evidence" value="ECO:0007669"/>
    <property type="project" value="InterPro"/>
</dbReference>
<dbReference type="Pfam" id="PF00589">
    <property type="entry name" value="Phage_integrase"/>
    <property type="match status" value="1"/>
</dbReference>
<evidence type="ECO:0000256" key="1">
    <source>
        <dbReference type="ARBA" id="ARBA00023172"/>
    </source>
</evidence>
<comment type="caution">
    <text evidence="3">The sequence shown here is derived from an EMBL/GenBank/DDBJ whole genome shotgun (WGS) entry which is preliminary data.</text>
</comment>
<keyword evidence="4" id="KW-1185">Reference proteome</keyword>
<reference evidence="3 4" key="1">
    <citation type="submission" date="2017-02" db="EMBL/GenBank/DDBJ databases">
        <title>The new phylogeny of genus Mycobacterium.</title>
        <authorList>
            <person name="Tortoli E."/>
            <person name="Trovato A."/>
            <person name="Cirillo D.M."/>
        </authorList>
    </citation>
    <scope>NUCLEOTIDE SEQUENCE [LARGE SCALE GENOMIC DNA]</scope>
    <source>
        <strain evidence="3 4">DSM 44471</strain>
    </source>
</reference>
<sequence length="85" mass="9572">MRDPNNFGKQWRTVREELGVPEVTTHSFRKTVATLIDEDGLSARIGADHLGHSHVSMTQDRYMTRGRIHAQVADLLDRTVAKSGE</sequence>